<proteinExistence type="inferred from homology"/>
<evidence type="ECO:0000256" key="5">
    <source>
        <dbReference type="ARBA" id="ARBA00022692"/>
    </source>
</evidence>
<dbReference type="GO" id="GO:0055085">
    <property type="term" value="P:transmembrane transport"/>
    <property type="evidence" value="ECO:0007669"/>
    <property type="project" value="TreeGrafter"/>
</dbReference>
<feature type="transmembrane region" description="Helical" evidence="8">
    <location>
        <begin position="160"/>
        <end position="185"/>
    </location>
</feature>
<organism evidence="9 10">
    <name type="scientific">Jiangella alkaliphila</name>
    <dbReference type="NCBI Taxonomy" id="419479"/>
    <lineage>
        <taxon>Bacteria</taxon>
        <taxon>Bacillati</taxon>
        <taxon>Actinomycetota</taxon>
        <taxon>Actinomycetes</taxon>
        <taxon>Jiangellales</taxon>
        <taxon>Jiangellaceae</taxon>
        <taxon>Jiangella</taxon>
    </lineage>
</organism>
<sequence length="374" mass="38294">MTTPEECDTTGTGPGPPPLSYVARAAAVVIAVVALAAATWVIRGVIVMVIVGFLLAAGLDPLVGAVQRRVRRRGAAVLVVVVALLLGLVVFVTVALRPAIAQAGEFVADLPELLDRLSRRFGGSALADYLASPEVEQQLRGAIDDVVAFAADSLGTVVGFLASVAGAVFTGFTVAAITVYVMLALPRIRSFARRAAGNPDRVDVVTEVFRRVGGYVTGQLGICACAGVASAIFFLIVGMPYAALLAMVVAVLDAVPQVGATMAAVVATAVALTVSIGTAVAVAVFFIAYQQFENFVIAPRVFASAVSLSPMTVFLAVLVGGTLAGFIGAILALPVAATVTVIFRYAFRHSLAARGPAPSEVHAAADDDSADARS</sequence>
<accession>A0A1H2LDA7</accession>
<evidence type="ECO:0000256" key="4">
    <source>
        <dbReference type="ARBA" id="ARBA00022475"/>
    </source>
</evidence>
<dbReference type="PANTHER" id="PTHR21716">
    <property type="entry name" value="TRANSMEMBRANE PROTEIN"/>
    <property type="match status" value="1"/>
</dbReference>
<evidence type="ECO:0000256" key="8">
    <source>
        <dbReference type="SAM" id="Phobius"/>
    </source>
</evidence>
<feature type="transmembrane region" description="Helical" evidence="8">
    <location>
        <begin position="264"/>
        <end position="289"/>
    </location>
</feature>
<comment type="subcellular location">
    <subcellularLocation>
        <location evidence="1">Cell membrane</location>
        <topology evidence="1">Multi-pass membrane protein</topology>
    </subcellularLocation>
</comment>
<dbReference type="PANTHER" id="PTHR21716:SF53">
    <property type="entry name" value="PERMEASE PERM-RELATED"/>
    <property type="match status" value="1"/>
</dbReference>
<keyword evidence="10" id="KW-1185">Reference proteome</keyword>
<feature type="transmembrane region" description="Helical" evidence="8">
    <location>
        <begin position="45"/>
        <end position="63"/>
    </location>
</feature>
<feature type="transmembrane region" description="Helical" evidence="8">
    <location>
        <begin position="21"/>
        <end position="39"/>
    </location>
</feature>
<evidence type="ECO:0000313" key="9">
    <source>
        <dbReference type="EMBL" id="SDU78804.1"/>
    </source>
</evidence>
<feature type="transmembrane region" description="Helical" evidence="8">
    <location>
        <begin position="220"/>
        <end position="252"/>
    </location>
</feature>
<feature type="transmembrane region" description="Helical" evidence="8">
    <location>
        <begin position="326"/>
        <end position="347"/>
    </location>
</feature>
<dbReference type="RefSeq" id="WP_046770724.1">
    <property type="nucleotide sequence ID" value="NZ_LBMC01000032.1"/>
</dbReference>
<evidence type="ECO:0000256" key="1">
    <source>
        <dbReference type="ARBA" id="ARBA00004651"/>
    </source>
</evidence>
<gene>
    <name evidence="9" type="ORF">SAMN04488563_5862</name>
</gene>
<keyword evidence="3" id="KW-0813">Transport</keyword>
<evidence type="ECO:0000256" key="6">
    <source>
        <dbReference type="ARBA" id="ARBA00022989"/>
    </source>
</evidence>
<evidence type="ECO:0000313" key="10">
    <source>
        <dbReference type="Proteomes" id="UP000182977"/>
    </source>
</evidence>
<evidence type="ECO:0000256" key="7">
    <source>
        <dbReference type="ARBA" id="ARBA00023136"/>
    </source>
</evidence>
<reference evidence="10" key="1">
    <citation type="submission" date="2016-10" db="EMBL/GenBank/DDBJ databases">
        <authorList>
            <person name="Varghese N."/>
            <person name="Submissions S."/>
        </authorList>
    </citation>
    <scope>NUCLEOTIDE SEQUENCE [LARGE SCALE GENOMIC DNA]</scope>
    <source>
        <strain evidence="10">DSM 45079</strain>
    </source>
</reference>
<name>A0A1H2LDA7_9ACTN</name>
<evidence type="ECO:0000256" key="2">
    <source>
        <dbReference type="ARBA" id="ARBA00009773"/>
    </source>
</evidence>
<dbReference type="Proteomes" id="UP000182977">
    <property type="component" value="Chromosome I"/>
</dbReference>
<keyword evidence="6 8" id="KW-1133">Transmembrane helix</keyword>
<dbReference type="STRING" id="419479.SAMN04488563_5862"/>
<dbReference type="InterPro" id="IPR002549">
    <property type="entry name" value="AI-2E-like"/>
</dbReference>
<dbReference type="Pfam" id="PF01594">
    <property type="entry name" value="AI-2E_transport"/>
    <property type="match status" value="1"/>
</dbReference>
<keyword evidence="4" id="KW-1003">Cell membrane</keyword>
<dbReference type="OrthoDB" id="4016357at2"/>
<feature type="transmembrane region" description="Helical" evidence="8">
    <location>
        <begin position="75"/>
        <end position="96"/>
    </location>
</feature>
<protein>
    <submittedName>
        <fullName evidence="9">Predicted PurR-regulated permease PerM</fullName>
    </submittedName>
</protein>
<dbReference type="GO" id="GO:0005886">
    <property type="term" value="C:plasma membrane"/>
    <property type="evidence" value="ECO:0007669"/>
    <property type="project" value="UniProtKB-SubCell"/>
</dbReference>
<keyword evidence="7 8" id="KW-0472">Membrane</keyword>
<feature type="transmembrane region" description="Helical" evidence="8">
    <location>
        <begin position="301"/>
        <end position="320"/>
    </location>
</feature>
<comment type="similarity">
    <text evidence="2">Belongs to the autoinducer-2 exporter (AI-2E) (TC 2.A.86) family.</text>
</comment>
<dbReference type="EMBL" id="LT629791">
    <property type="protein sequence ID" value="SDU78804.1"/>
    <property type="molecule type" value="Genomic_DNA"/>
</dbReference>
<evidence type="ECO:0000256" key="3">
    <source>
        <dbReference type="ARBA" id="ARBA00022448"/>
    </source>
</evidence>
<keyword evidence="5 8" id="KW-0812">Transmembrane</keyword>
<dbReference type="AlphaFoldDB" id="A0A1H2LDA7"/>